<proteinExistence type="predicted"/>
<dbReference type="InParanoid" id="A0A165VXQ1"/>
<evidence type="ECO:0000313" key="6">
    <source>
        <dbReference type="Proteomes" id="UP000076761"/>
    </source>
</evidence>
<feature type="compositionally biased region" description="Low complexity" evidence="3">
    <location>
        <begin position="535"/>
        <end position="573"/>
    </location>
</feature>
<feature type="region of interest" description="Disordered" evidence="3">
    <location>
        <begin position="149"/>
        <end position="188"/>
    </location>
</feature>
<evidence type="ECO:0000313" key="5">
    <source>
        <dbReference type="EMBL" id="KZT30352.1"/>
    </source>
</evidence>
<dbReference type="SUPFAM" id="SSF48230">
    <property type="entry name" value="Chondroitin AC/alginate lyase"/>
    <property type="match status" value="1"/>
</dbReference>
<dbReference type="OrthoDB" id="63533at2759"/>
<evidence type="ECO:0000256" key="3">
    <source>
        <dbReference type="SAM" id="MobiDB-lite"/>
    </source>
</evidence>
<keyword evidence="6" id="KW-1185">Reference proteome</keyword>
<feature type="domain" description="Alginate lyase" evidence="4">
    <location>
        <begin position="158"/>
        <end position="437"/>
    </location>
</feature>
<keyword evidence="1" id="KW-0732">Signal</keyword>
<dbReference type="Proteomes" id="UP000076761">
    <property type="component" value="Unassembled WGS sequence"/>
</dbReference>
<sequence length="622" mass="67847">MLILRTLMTLAAADPNDWVYLEYLFDDSARSSPVTSDARQSIATGAHSTAQEGPWTVTHTQGMLPPNGNPHDYLSWAPYHWPYCNWCGGKTSRGADEFLFNETSDPEDGTSGNFSHSSMGDSSNGSYSFGQRNRLARVRRSGLSVDDIMGRAIPATSDDNGDKKPHKRTAAPKCTPSPTSQMPPSATWTTCPYIARDGKVNPDVTNLTGSKSMVHMSQAVLYGATASVLKEGDSAYSQQTAEFLYTFFLDPATAINPNVNFGQLVRGPGPQGQIGTFTGILDLRGMVKVVNAIAIMIYSRSPDWTRDKHSGMRQWMGKYQSWLQTSSLGKEVATKPNNHATFYFNQLAVSKVFMGDLGGAADVLQRYFNTTFLDQIAVSGEQPFEAVRTRPFHYRCFNLEAMITNAKLGDELGLNFWRAKSNYGATIQTAVDYAMAQDPKEEDITELAPHVAAVAAIYGDPIGKYAAFLQRSMPKYRSQPFWFYDQPKVPSNSPSSRLKSYTAADRDQSILWDIFGSPQLDQPSISPNVTNTGNSDSDPASLPSSSDTPAPPMSGTGSSPSMGSAGSPSTSMGGSSGYAPVRFECPTVFSLGQWVEIDDGVFVTCDELRPFYELPATPSVQY</sequence>
<protein>
    <submittedName>
        <fullName evidence="5">Chondroitin AC/alginate lyase</fullName>
    </submittedName>
</protein>
<evidence type="ECO:0000256" key="2">
    <source>
        <dbReference type="ARBA" id="ARBA00023239"/>
    </source>
</evidence>
<accession>A0A165VXQ1</accession>
<dbReference type="GO" id="GO:0016829">
    <property type="term" value="F:lyase activity"/>
    <property type="evidence" value="ECO:0007669"/>
    <property type="project" value="UniProtKB-KW"/>
</dbReference>
<evidence type="ECO:0000256" key="1">
    <source>
        <dbReference type="ARBA" id="ARBA00022729"/>
    </source>
</evidence>
<dbReference type="Gene3D" id="1.50.10.100">
    <property type="entry name" value="Chondroitin AC/alginate lyase"/>
    <property type="match status" value="1"/>
</dbReference>
<dbReference type="EMBL" id="KV425551">
    <property type="protein sequence ID" value="KZT30352.1"/>
    <property type="molecule type" value="Genomic_DNA"/>
</dbReference>
<dbReference type="InterPro" id="IPR008397">
    <property type="entry name" value="Alginate_lyase_dom"/>
</dbReference>
<feature type="compositionally biased region" description="Low complexity" evidence="3">
    <location>
        <begin position="111"/>
        <end position="128"/>
    </location>
</feature>
<name>A0A165VXQ1_9AGAM</name>
<dbReference type="InterPro" id="IPR008929">
    <property type="entry name" value="Chondroitin_lyas"/>
</dbReference>
<dbReference type="GO" id="GO:0042597">
    <property type="term" value="C:periplasmic space"/>
    <property type="evidence" value="ECO:0007669"/>
    <property type="project" value="InterPro"/>
</dbReference>
<organism evidence="5 6">
    <name type="scientific">Neolentinus lepideus HHB14362 ss-1</name>
    <dbReference type="NCBI Taxonomy" id="1314782"/>
    <lineage>
        <taxon>Eukaryota</taxon>
        <taxon>Fungi</taxon>
        <taxon>Dikarya</taxon>
        <taxon>Basidiomycota</taxon>
        <taxon>Agaricomycotina</taxon>
        <taxon>Agaricomycetes</taxon>
        <taxon>Gloeophyllales</taxon>
        <taxon>Gloeophyllaceae</taxon>
        <taxon>Neolentinus</taxon>
    </lineage>
</organism>
<evidence type="ECO:0000259" key="4">
    <source>
        <dbReference type="Pfam" id="PF05426"/>
    </source>
</evidence>
<dbReference type="AlphaFoldDB" id="A0A165VXQ1"/>
<dbReference type="Pfam" id="PF05426">
    <property type="entry name" value="Alginate_lyase"/>
    <property type="match status" value="1"/>
</dbReference>
<feature type="compositionally biased region" description="Polar residues" evidence="3">
    <location>
        <begin position="522"/>
        <end position="534"/>
    </location>
</feature>
<feature type="region of interest" description="Disordered" evidence="3">
    <location>
        <begin position="100"/>
        <end position="133"/>
    </location>
</feature>
<gene>
    <name evidence="5" type="ORF">NEOLEDRAFT_1152907</name>
</gene>
<keyword evidence="2 5" id="KW-0456">Lyase</keyword>
<feature type="compositionally biased region" description="Polar residues" evidence="3">
    <location>
        <begin position="176"/>
        <end position="188"/>
    </location>
</feature>
<feature type="region of interest" description="Disordered" evidence="3">
    <location>
        <begin position="522"/>
        <end position="575"/>
    </location>
</feature>
<dbReference type="STRING" id="1314782.A0A165VXQ1"/>
<reference evidence="5 6" key="1">
    <citation type="journal article" date="2016" name="Mol. Biol. Evol.">
        <title>Comparative Genomics of Early-Diverging Mushroom-Forming Fungi Provides Insights into the Origins of Lignocellulose Decay Capabilities.</title>
        <authorList>
            <person name="Nagy L.G."/>
            <person name="Riley R."/>
            <person name="Tritt A."/>
            <person name="Adam C."/>
            <person name="Daum C."/>
            <person name="Floudas D."/>
            <person name="Sun H."/>
            <person name="Yadav J.S."/>
            <person name="Pangilinan J."/>
            <person name="Larsson K.H."/>
            <person name="Matsuura K."/>
            <person name="Barry K."/>
            <person name="Labutti K."/>
            <person name="Kuo R."/>
            <person name="Ohm R.A."/>
            <person name="Bhattacharya S.S."/>
            <person name="Shirouzu T."/>
            <person name="Yoshinaga Y."/>
            <person name="Martin F.M."/>
            <person name="Grigoriev I.V."/>
            <person name="Hibbett D.S."/>
        </authorList>
    </citation>
    <scope>NUCLEOTIDE SEQUENCE [LARGE SCALE GENOMIC DNA]</scope>
    <source>
        <strain evidence="5 6">HHB14362 ss-1</strain>
    </source>
</reference>